<dbReference type="Gene3D" id="1.20.1600.10">
    <property type="entry name" value="Outer membrane efflux proteins (OEP)"/>
    <property type="match status" value="1"/>
</dbReference>
<reference evidence="9 11" key="2">
    <citation type="submission" date="2018-03" db="EMBL/GenBank/DDBJ databases">
        <title>Genomic Encyclopedia of Archaeal and Bacterial Type Strains, Phase II (KMG-II): from individual species to whole genera.</title>
        <authorList>
            <person name="Goeker M."/>
        </authorList>
    </citation>
    <scope>NUCLEOTIDE SEQUENCE [LARGE SCALE GENOMIC DNA]</scope>
    <source>
        <strain evidence="9 11">DSM 22727</strain>
    </source>
</reference>
<dbReference type="Proteomes" id="UP000239997">
    <property type="component" value="Unassembled WGS sequence"/>
</dbReference>
<evidence type="ECO:0000256" key="2">
    <source>
        <dbReference type="ARBA" id="ARBA00007613"/>
    </source>
</evidence>
<comment type="subcellular location">
    <subcellularLocation>
        <location evidence="1">Cell outer membrane</location>
    </subcellularLocation>
</comment>
<keyword evidence="5" id="KW-0812">Transmembrane</keyword>
<keyword evidence="4" id="KW-1134">Transmembrane beta strand</keyword>
<keyword evidence="3" id="KW-0813">Transport</keyword>
<dbReference type="PANTHER" id="PTHR30026">
    <property type="entry name" value="OUTER MEMBRANE PROTEIN TOLC"/>
    <property type="match status" value="1"/>
</dbReference>
<evidence type="ECO:0000256" key="4">
    <source>
        <dbReference type="ARBA" id="ARBA00022452"/>
    </source>
</evidence>
<dbReference type="GO" id="GO:0015562">
    <property type="term" value="F:efflux transmembrane transporter activity"/>
    <property type="evidence" value="ECO:0007669"/>
    <property type="project" value="InterPro"/>
</dbReference>
<dbReference type="SUPFAM" id="SSF56954">
    <property type="entry name" value="Outer membrane efflux proteins (OEP)"/>
    <property type="match status" value="1"/>
</dbReference>
<accession>A0A084JXM0</accession>
<gene>
    <name evidence="8" type="ORF">IL45_05740</name>
    <name evidence="9" type="ORF">LY02_01327</name>
</gene>
<evidence type="ECO:0000256" key="5">
    <source>
        <dbReference type="ARBA" id="ARBA00022692"/>
    </source>
</evidence>
<dbReference type="EMBL" id="JPJI01000026">
    <property type="protein sequence ID" value="KEZ93704.1"/>
    <property type="molecule type" value="Genomic_DNA"/>
</dbReference>
<protein>
    <submittedName>
        <fullName evidence="9">Outer membrane protein TolC</fullName>
    </submittedName>
    <submittedName>
        <fullName evidence="8">Transporter</fullName>
    </submittedName>
</protein>
<evidence type="ECO:0000256" key="7">
    <source>
        <dbReference type="ARBA" id="ARBA00023237"/>
    </source>
</evidence>
<evidence type="ECO:0000256" key="6">
    <source>
        <dbReference type="ARBA" id="ARBA00023136"/>
    </source>
</evidence>
<evidence type="ECO:0000256" key="3">
    <source>
        <dbReference type="ARBA" id="ARBA00022448"/>
    </source>
</evidence>
<dbReference type="InterPro" id="IPR051906">
    <property type="entry name" value="TolC-like"/>
</dbReference>
<keyword evidence="7" id="KW-0998">Cell outer membrane</keyword>
<dbReference type="InterPro" id="IPR003423">
    <property type="entry name" value="OMP_efflux"/>
</dbReference>
<dbReference type="Proteomes" id="UP000028531">
    <property type="component" value="Unassembled WGS sequence"/>
</dbReference>
<proteinExistence type="inferred from homology"/>
<dbReference type="GO" id="GO:1990281">
    <property type="term" value="C:efflux pump complex"/>
    <property type="evidence" value="ECO:0007669"/>
    <property type="project" value="TreeGrafter"/>
</dbReference>
<dbReference type="PANTHER" id="PTHR30026:SF20">
    <property type="entry name" value="OUTER MEMBRANE PROTEIN TOLC"/>
    <property type="match status" value="1"/>
</dbReference>
<keyword evidence="11" id="KW-1185">Reference proteome</keyword>
<dbReference type="EMBL" id="PVNA01000002">
    <property type="protein sequence ID" value="PRX14297.1"/>
    <property type="molecule type" value="Genomic_DNA"/>
</dbReference>
<evidence type="ECO:0000313" key="11">
    <source>
        <dbReference type="Proteomes" id="UP000239997"/>
    </source>
</evidence>
<reference evidence="8 10" key="1">
    <citation type="submission" date="2014-07" db="EMBL/GenBank/DDBJ databases">
        <title>Draft genome sequence of Nonlabens ulvanivorans, an ulvan degrading bacterium.</title>
        <authorList>
            <person name="Kopel M."/>
            <person name="Helbert W."/>
            <person name="Henrissat B."/>
            <person name="Doniger T."/>
            <person name="Banin E."/>
        </authorList>
    </citation>
    <scope>NUCLEOTIDE SEQUENCE [LARGE SCALE GENOMIC DNA]</scope>
    <source>
        <strain evidence="8 10">PLR</strain>
    </source>
</reference>
<sequence>MPIRKRSKYLFILGTFISFMINATVLESPLSRKRTHHTTQQSTVALDSTEMSFREYMGFVKAHHPIAKQAQLLIDGGQANLLRSRGGFDPKIEVDYDRKEFKGTEYYDQLNAMFKIPTWYGVEFKAGVERNEGTFLDPSNTVPENGLYNAGVSVNLGQGFLINERMATLRKAKIYSEQSVVDRDLLVNAVLYEAALAYFKWWQIHEEYKVYDQFYENAQIRFQAVKSSFVAGDKAAIDTVEAGIAAQNRALNREQARIQLVKQRLELSNFLWLNEVPVELQPNIVPQEDLNNEIDATLEIYGFTLNEFTIENHPKLRSMNFKIDQLDIDRRLKANKLLPKLTLDYNFLSPEWNEFNSFQTANYKGGITFSMPLFLRKERGDLRLAKIKIADAQYDLASSQLEIKNKVTSIFNELDSYNVQVNMITNIVESSQIMLTGEERKFDLGDSSLFLINSREVKLIDSKLKEINTYKKLFISKANLFKSLAVMPENL</sequence>
<dbReference type="RefSeq" id="WP_051788662.1">
    <property type="nucleotide sequence ID" value="NZ_JPJI01000026.1"/>
</dbReference>
<dbReference type="AlphaFoldDB" id="A0A084JXM0"/>
<comment type="similarity">
    <text evidence="2">Belongs to the outer membrane factor (OMF) (TC 1.B.17) family.</text>
</comment>
<evidence type="ECO:0000256" key="1">
    <source>
        <dbReference type="ARBA" id="ARBA00004442"/>
    </source>
</evidence>
<evidence type="ECO:0000313" key="9">
    <source>
        <dbReference type="EMBL" id="PRX14297.1"/>
    </source>
</evidence>
<evidence type="ECO:0000313" key="8">
    <source>
        <dbReference type="EMBL" id="KEZ93704.1"/>
    </source>
</evidence>
<comment type="caution">
    <text evidence="8">The sequence shown here is derived from an EMBL/GenBank/DDBJ whole genome shotgun (WGS) entry which is preliminary data.</text>
</comment>
<dbReference type="Pfam" id="PF02321">
    <property type="entry name" value="OEP"/>
    <property type="match status" value="1"/>
</dbReference>
<keyword evidence="6" id="KW-0472">Membrane</keyword>
<organism evidence="8 10">
    <name type="scientific">Nonlabens ulvanivorans</name>
    <name type="common">Persicivirga ulvanivorans</name>
    <dbReference type="NCBI Taxonomy" id="906888"/>
    <lineage>
        <taxon>Bacteria</taxon>
        <taxon>Pseudomonadati</taxon>
        <taxon>Bacteroidota</taxon>
        <taxon>Flavobacteriia</taxon>
        <taxon>Flavobacteriales</taxon>
        <taxon>Flavobacteriaceae</taxon>
        <taxon>Nonlabens</taxon>
    </lineage>
</organism>
<name>A0A084JXM0_NONUL</name>
<dbReference type="GO" id="GO:0009279">
    <property type="term" value="C:cell outer membrane"/>
    <property type="evidence" value="ECO:0007669"/>
    <property type="project" value="UniProtKB-SubCell"/>
</dbReference>
<evidence type="ECO:0000313" key="10">
    <source>
        <dbReference type="Proteomes" id="UP000028531"/>
    </source>
</evidence>
<dbReference type="GO" id="GO:0015288">
    <property type="term" value="F:porin activity"/>
    <property type="evidence" value="ECO:0007669"/>
    <property type="project" value="TreeGrafter"/>
</dbReference>